<feature type="compositionally biased region" description="Polar residues" evidence="1">
    <location>
        <begin position="217"/>
        <end position="230"/>
    </location>
</feature>
<feature type="compositionally biased region" description="Low complexity" evidence="1">
    <location>
        <begin position="261"/>
        <end position="281"/>
    </location>
</feature>
<comment type="caution">
    <text evidence="2">The sequence shown here is derived from an EMBL/GenBank/DDBJ whole genome shotgun (WGS) entry which is preliminary data.</text>
</comment>
<accession>A0A8J6XTZ0</accession>
<feature type="region of interest" description="Disordered" evidence="1">
    <location>
        <begin position="384"/>
        <end position="438"/>
    </location>
</feature>
<sequence length="554" mass="59831">MPVSNYVIRRYTPPTCTLEILAQSSALSRWMGKSVLKQLRFELRFDAPQTQPEQRVAIRGDRDQLEALCTVVTNYVQELLQKPPDNFGAMFAETQQQTITIDEATRDADTTTVSNPLKPYNNQKLGSDISLQPSDSLKHKLFLGNLANHVSGPVIQLTLLQLFDLATALDEYSADVLALPNLETSTAPKLSTWTSVAAVLVLGVALAPVTWQYANRTRQQVAKKSTTRSEQIALKPSPSPNLQSTPIPALTPPDTLPSIPQLPLSTTNLPTPTPTPTANISSPPPTLATLPKSSVSPIIRSSPQSAISLPTLQKTPQSTQIPSLDSKSPSLKNTTPLPSSQTTLTVPELSTKIPTGIPTTPSTALKIPSPQINLQPNLRQNTTGFIAKNSSGSVPETTSIKSPNSLSTTSSVTSTLPTTPSLNTLPEPNKDSSSSVTGTELIAKLRETRKTPTEVATGTLFDTAQVAEARDFLKKRWQPPNQLKQAIEYSLVVGVDGSIERIFPIGKSARDYIDRTGMPLIGERFVSPNRNGQAVKIRAVFSPDGAVQTFPEKD</sequence>
<dbReference type="Pfam" id="PF14233">
    <property type="entry name" value="DUF4335"/>
    <property type="match status" value="1"/>
</dbReference>
<reference evidence="2" key="1">
    <citation type="submission" date="2020-09" db="EMBL/GenBank/DDBJ databases">
        <title>Iningainema tapete sp. nov. (Scytonemataceae, Cyanobacteria) from greenhouses in central Florida (USA) produces two types of nodularin with biosynthetic potential for microcystin-LR and anabaenopeptins.</title>
        <authorList>
            <person name="Berthold D.E."/>
            <person name="Lefler F.W."/>
            <person name="Huang I.-S."/>
            <person name="Abdulla H."/>
            <person name="Zimba P.V."/>
            <person name="Laughinghouse H.D. IV."/>
        </authorList>
    </citation>
    <scope>NUCLEOTIDE SEQUENCE</scope>
    <source>
        <strain evidence="2">BLCCT55</strain>
    </source>
</reference>
<feature type="compositionally biased region" description="Low complexity" evidence="1">
    <location>
        <begin position="402"/>
        <end position="426"/>
    </location>
</feature>
<name>A0A8J6XTZ0_9CYAN</name>
<dbReference type="InterPro" id="IPR025569">
    <property type="entry name" value="DUF4335"/>
</dbReference>
<evidence type="ECO:0000256" key="1">
    <source>
        <dbReference type="SAM" id="MobiDB-lite"/>
    </source>
</evidence>
<protein>
    <submittedName>
        <fullName evidence="2">DUF4335 domain-containing protein</fullName>
    </submittedName>
</protein>
<keyword evidence="3" id="KW-1185">Reference proteome</keyword>
<evidence type="ECO:0000313" key="2">
    <source>
        <dbReference type="EMBL" id="MBD2777561.1"/>
    </source>
</evidence>
<feature type="region of interest" description="Disordered" evidence="1">
    <location>
        <begin position="217"/>
        <end position="345"/>
    </location>
</feature>
<dbReference type="Proteomes" id="UP000629098">
    <property type="component" value="Unassembled WGS sequence"/>
</dbReference>
<feature type="compositionally biased region" description="Polar residues" evidence="1">
    <location>
        <begin position="384"/>
        <end position="401"/>
    </location>
</feature>
<feature type="compositionally biased region" description="Polar residues" evidence="1">
    <location>
        <begin position="291"/>
        <end position="333"/>
    </location>
</feature>
<gene>
    <name evidence="2" type="ORF">ICL16_37345</name>
</gene>
<dbReference type="RefSeq" id="WP_190836619.1">
    <property type="nucleotide sequence ID" value="NZ_CAWPPI010000110.1"/>
</dbReference>
<dbReference type="EMBL" id="JACXAE010000110">
    <property type="protein sequence ID" value="MBD2777561.1"/>
    <property type="molecule type" value="Genomic_DNA"/>
</dbReference>
<evidence type="ECO:0000313" key="3">
    <source>
        <dbReference type="Proteomes" id="UP000629098"/>
    </source>
</evidence>
<proteinExistence type="predicted"/>
<dbReference type="AlphaFoldDB" id="A0A8J6XTZ0"/>
<organism evidence="2 3">
    <name type="scientific">Iningainema tapete BLCC-T55</name>
    <dbReference type="NCBI Taxonomy" id="2748662"/>
    <lineage>
        <taxon>Bacteria</taxon>
        <taxon>Bacillati</taxon>
        <taxon>Cyanobacteriota</taxon>
        <taxon>Cyanophyceae</taxon>
        <taxon>Nostocales</taxon>
        <taxon>Scytonemataceae</taxon>
        <taxon>Iningainema tapete</taxon>
    </lineage>
</organism>
<feature type="compositionally biased region" description="Low complexity" evidence="1">
    <location>
        <begin position="334"/>
        <end position="345"/>
    </location>
</feature>